<dbReference type="PIRSF" id="PIRSF016838">
    <property type="entry name" value="PafC"/>
    <property type="match status" value="1"/>
</dbReference>
<dbReference type="InterPro" id="IPR026881">
    <property type="entry name" value="WYL_dom"/>
</dbReference>
<dbReference type="PROSITE" id="PS52050">
    <property type="entry name" value="WYL"/>
    <property type="match status" value="1"/>
</dbReference>
<sequence length="306" mass="34024">MISLSRQLAMMAYLDAAPASISQLAQHFSAPVQVIRAELEEIFLTEINDSAGAYSPWDLDIPESNDEFVTFVGHVQTPMMTLGELMSVLALLDNVLEASDEYTAHYLLTLREKLVEAGDRAGYASALWAPPVRRIRADVMNTLVNAKRQRKRVQLEYWVNDGLRAHPKIYDVGIIDICASSSAYVTADVGDRHLRHFRLDRIGNVEITDTKFSGRDAKTAVKSATERETPFGPVASIVVRPTGRWVAQTAPVEETTGTDPLTITLRARDFWLATVCVRLGQDLIEAKSHSVNAQLTQLLAHYEESQ</sequence>
<keyword evidence="3" id="KW-1185">Reference proteome</keyword>
<reference evidence="2 3" key="1">
    <citation type="submission" date="2023-03" db="EMBL/GenBank/DDBJ databases">
        <title>Complete genome of Arcanobacterium canis strain DSM 25104 isolated in 2010 from a canine otitis externa in Germany.</title>
        <authorList>
            <person name="Borowiak M."/>
            <person name="Kreitlow A."/>
            <person name="Malorny B."/>
            <person name="Laemmler C."/>
            <person name="Prenger-Berninghoff E."/>
            <person name="Ploetz M."/>
            <person name="Abdulmawjood A."/>
        </authorList>
    </citation>
    <scope>NUCLEOTIDE SEQUENCE [LARGE SCALE GENOMIC DNA]</scope>
    <source>
        <strain evidence="2 3">DSM 25104</strain>
    </source>
</reference>
<dbReference type="EMBL" id="CP121208">
    <property type="protein sequence ID" value="WFM82630.1"/>
    <property type="molecule type" value="Genomic_DNA"/>
</dbReference>
<evidence type="ECO:0000313" key="2">
    <source>
        <dbReference type="EMBL" id="WFM82630.1"/>
    </source>
</evidence>
<protein>
    <submittedName>
        <fullName evidence="2">WYL domain-containing protein</fullName>
    </submittedName>
</protein>
<proteinExistence type="predicted"/>
<dbReference type="Proteomes" id="UP001215216">
    <property type="component" value="Chromosome"/>
</dbReference>
<dbReference type="RefSeq" id="WP_278012056.1">
    <property type="nucleotide sequence ID" value="NZ_CP121208.1"/>
</dbReference>
<gene>
    <name evidence="2" type="ORF">P7079_04250</name>
</gene>
<dbReference type="Pfam" id="PF13280">
    <property type="entry name" value="WYL"/>
    <property type="match status" value="1"/>
</dbReference>
<evidence type="ECO:0000259" key="1">
    <source>
        <dbReference type="Pfam" id="PF13280"/>
    </source>
</evidence>
<accession>A0ABY8FVS6</accession>
<feature type="domain" description="WYL" evidence="1">
    <location>
        <begin position="139"/>
        <end position="207"/>
    </location>
</feature>
<dbReference type="InterPro" id="IPR028349">
    <property type="entry name" value="PafC-like"/>
</dbReference>
<evidence type="ECO:0000313" key="3">
    <source>
        <dbReference type="Proteomes" id="UP001215216"/>
    </source>
</evidence>
<name>A0ABY8FVS6_9ACTO</name>
<organism evidence="2 3">
    <name type="scientific">Arcanobacterium canis</name>
    <dbReference type="NCBI Taxonomy" id="999183"/>
    <lineage>
        <taxon>Bacteria</taxon>
        <taxon>Bacillati</taxon>
        <taxon>Actinomycetota</taxon>
        <taxon>Actinomycetes</taxon>
        <taxon>Actinomycetales</taxon>
        <taxon>Actinomycetaceae</taxon>
        <taxon>Arcanobacterium</taxon>
    </lineage>
</organism>